<dbReference type="eggNOG" id="ENOG5030HA5">
    <property type="taxonomic scope" value="Bacteria"/>
</dbReference>
<name>E6UCG4_RUMA7</name>
<dbReference type="RefSeq" id="WP_013496948.1">
    <property type="nucleotide sequence ID" value="NC_014833.1"/>
</dbReference>
<dbReference type="AlphaFoldDB" id="E6UCG4"/>
<dbReference type="EMBL" id="CP002403">
    <property type="protein sequence ID" value="ADU20756.1"/>
    <property type="molecule type" value="Genomic_DNA"/>
</dbReference>
<feature type="transmembrane region" description="Helical" evidence="2">
    <location>
        <begin position="12"/>
        <end position="33"/>
    </location>
</feature>
<feature type="region of interest" description="Disordered" evidence="1">
    <location>
        <begin position="205"/>
        <end position="227"/>
    </location>
</feature>
<dbReference type="STRING" id="697329.Rumal_0199"/>
<keyword evidence="2" id="KW-0812">Transmembrane</keyword>
<evidence type="ECO:0000256" key="2">
    <source>
        <dbReference type="SAM" id="Phobius"/>
    </source>
</evidence>
<dbReference type="HOGENOM" id="CLU_1218995_0_0_9"/>
<gene>
    <name evidence="3" type="ordered locus">Rumal_0199</name>
</gene>
<accession>E6UCG4</accession>
<protein>
    <submittedName>
        <fullName evidence="3">Uncharacterized protein</fullName>
    </submittedName>
</protein>
<dbReference type="Proteomes" id="UP000006919">
    <property type="component" value="Chromosome"/>
</dbReference>
<evidence type="ECO:0000313" key="4">
    <source>
        <dbReference type="Proteomes" id="UP000006919"/>
    </source>
</evidence>
<dbReference type="OrthoDB" id="1820693at2"/>
<evidence type="ECO:0000256" key="1">
    <source>
        <dbReference type="SAM" id="MobiDB-lite"/>
    </source>
</evidence>
<proteinExistence type="predicted"/>
<reference evidence="3 4" key="1">
    <citation type="journal article" date="2011" name="J. Bacteriol.">
        <title>Complete genome of the cellulolytic ruminal bacterium Ruminococcus albus 7.</title>
        <authorList>
            <person name="Suen G."/>
            <person name="Stevenson D.M."/>
            <person name="Bruce D.C."/>
            <person name="Chertkov O."/>
            <person name="Copeland A."/>
            <person name="Cheng J.F."/>
            <person name="Detter C."/>
            <person name="Detter J.C."/>
            <person name="Goodwin L.A."/>
            <person name="Han C.S."/>
            <person name="Hauser L.J."/>
            <person name="Ivanova N.N."/>
            <person name="Kyrpides N.C."/>
            <person name="Land M.L."/>
            <person name="Lapidus A."/>
            <person name="Lucas S."/>
            <person name="Ovchinnikova G."/>
            <person name="Pitluck S."/>
            <person name="Tapia R."/>
            <person name="Woyke T."/>
            <person name="Boyum J."/>
            <person name="Mead D."/>
            <person name="Weimer P.J."/>
        </authorList>
    </citation>
    <scope>NUCLEOTIDE SEQUENCE [LARGE SCALE GENOMIC DNA]</scope>
    <source>
        <strain evidence="4">ATCC 27210 / DSM 20455 / JCM 14654 / NCDO 2250 / 7</strain>
    </source>
</reference>
<keyword evidence="2" id="KW-0472">Membrane</keyword>
<keyword evidence="2" id="KW-1133">Transmembrane helix</keyword>
<evidence type="ECO:0000313" key="3">
    <source>
        <dbReference type="EMBL" id="ADU20756.1"/>
    </source>
</evidence>
<organism evidence="3 4">
    <name type="scientific">Ruminococcus albus (strain ATCC 27210 / DSM 20455 / JCM 14654 / NCDO 2250 / 7)</name>
    <dbReference type="NCBI Taxonomy" id="697329"/>
    <lineage>
        <taxon>Bacteria</taxon>
        <taxon>Bacillati</taxon>
        <taxon>Bacillota</taxon>
        <taxon>Clostridia</taxon>
        <taxon>Eubacteriales</taxon>
        <taxon>Oscillospiraceae</taxon>
        <taxon>Ruminococcus</taxon>
    </lineage>
</organism>
<sequence length="227" mass="25234">MKLRLDRVNRGVVLGILLGAGTAVYVIVQNIMFKSNIPEIQERAEEIGRTIAEANIGDNREGVKRMLASRIQDNFINKAYSLTVDEAENGLVMNKSALLLDLESSTADNTGNDRVNSAEYKQLKASVSKWGIDGAEIWVTYTMSCDIDGVPFLQLPAYNIGTAWDVRDKSKWDCNKQITVSGSYNMIMQKEDGVWKAVKVSRSDDDYPNVDIQYPDQNEGGEADGQE</sequence>
<dbReference type="KEGG" id="ral:Rumal_0199"/>